<evidence type="ECO:0000313" key="8">
    <source>
        <dbReference type="Proteomes" id="UP001446205"/>
    </source>
</evidence>
<dbReference type="EMBL" id="JBBPCO010000004">
    <property type="protein sequence ID" value="MEK8089209.1"/>
    <property type="molecule type" value="Genomic_DNA"/>
</dbReference>
<evidence type="ECO:0000259" key="6">
    <source>
        <dbReference type="Pfam" id="PF07669"/>
    </source>
</evidence>
<dbReference type="PANTHER" id="PTHR33841:SF1">
    <property type="entry name" value="DNA METHYLTRANSFERASE A"/>
    <property type="match status" value="1"/>
</dbReference>
<evidence type="ECO:0000313" key="7">
    <source>
        <dbReference type="EMBL" id="MEK8089209.1"/>
    </source>
</evidence>
<evidence type="ECO:0000256" key="4">
    <source>
        <dbReference type="ARBA" id="ARBA00022691"/>
    </source>
</evidence>
<keyword evidence="3 7" id="KW-0808">Transferase</keyword>
<gene>
    <name evidence="7" type="primary">pglX</name>
    <name evidence="7" type="ORF">WOB96_05460</name>
</gene>
<evidence type="ECO:0000256" key="1">
    <source>
        <dbReference type="ARBA" id="ARBA00011900"/>
    </source>
</evidence>
<accession>A0ABU9D6P5</accession>
<dbReference type="InterPro" id="IPR047939">
    <property type="entry name" value="BREX_1_PglX"/>
</dbReference>
<dbReference type="InterPro" id="IPR029063">
    <property type="entry name" value="SAM-dependent_MTases_sf"/>
</dbReference>
<dbReference type="Proteomes" id="UP001446205">
    <property type="component" value="Unassembled WGS sequence"/>
</dbReference>
<dbReference type="InterPro" id="IPR050953">
    <property type="entry name" value="N4_N6_ade-DNA_methylase"/>
</dbReference>
<evidence type="ECO:0000256" key="3">
    <source>
        <dbReference type="ARBA" id="ARBA00022679"/>
    </source>
</evidence>
<name>A0ABU9D6P5_9PROT</name>
<dbReference type="PRINTS" id="PR00507">
    <property type="entry name" value="N12N6MTFRASE"/>
</dbReference>
<keyword evidence="8" id="KW-1185">Reference proteome</keyword>
<dbReference type="PANTHER" id="PTHR33841">
    <property type="entry name" value="DNA METHYLTRANSFERASE YEEA-RELATED"/>
    <property type="match status" value="1"/>
</dbReference>
<dbReference type="GO" id="GO:0032259">
    <property type="term" value="P:methylation"/>
    <property type="evidence" value="ECO:0007669"/>
    <property type="project" value="UniProtKB-KW"/>
</dbReference>
<dbReference type="PROSITE" id="PS00092">
    <property type="entry name" value="N6_MTASE"/>
    <property type="match status" value="1"/>
</dbReference>
<dbReference type="NCBIfam" id="NF033452">
    <property type="entry name" value="BREX_1_MTaseX"/>
    <property type="match status" value="1"/>
</dbReference>
<comment type="caution">
    <text evidence="7">The sequence shown here is derived from an EMBL/GenBank/DDBJ whole genome shotgun (WGS) entry which is preliminary data.</text>
</comment>
<dbReference type="EC" id="2.1.1.72" evidence="1"/>
<keyword evidence="4" id="KW-0949">S-adenosyl-L-methionine</keyword>
<dbReference type="Pfam" id="PF07669">
    <property type="entry name" value="Eco57I"/>
    <property type="match status" value="1"/>
</dbReference>
<protein>
    <recommendedName>
        <fullName evidence="1">site-specific DNA-methyltransferase (adenine-specific)</fullName>
        <ecNumber evidence="1">2.1.1.72</ecNumber>
    </recommendedName>
</protein>
<evidence type="ECO:0000256" key="2">
    <source>
        <dbReference type="ARBA" id="ARBA00022603"/>
    </source>
</evidence>
<organism evidence="7 8">
    <name type="scientific">Thermithiobacillus plumbiphilus</name>
    <dbReference type="NCBI Taxonomy" id="1729899"/>
    <lineage>
        <taxon>Bacteria</taxon>
        <taxon>Pseudomonadati</taxon>
        <taxon>Pseudomonadota</taxon>
        <taxon>Acidithiobacillia</taxon>
        <taxon>Acidithiobacillales</taxon>
        <taxon>Thermithiobacillaceae</taxon>
        <taxon>Thermithiobacillus</taxon>
    </lineage>
</organism>
<reference evidence="7 8" key="1">
    <citation type="submission" date="2024-04" db="EMBL/GenBank/DDBJ databases">
        <authorList>
            <person name="Abashina T."/>
            <person name="Shaikin A."/>
        </authorList>
    </citation>
    <scope>NUCLEOTIDE SEQUENCE [LARGE SCALE GENOMIC DNA]</scope>
    <source>
        <strain evidence="7 8">AAFK</strain>
    </source>
</reference>
<comment type="catalytic activity">
    <reaction evidence="5">
        <text>a 2'-deoxyadenosine in DNA + S-adenosyl-L-methionine = an N(6)-methyl-2'-deoxyadenosine in DNA + S-adenosyl-L-homocysteine + H(+)</text>
        <dbReference type="Rhea" id="RHEA:15197"/>
        <dbReference type="Rhea" id="RHEA-COMP:12418"/>
        <dbReference type="Rhea" id="RHEA-COMP:12419"/>
        <dbReference type="ChEBI" id="CHEBI:15378"/>
        <dbReference type="ChEBI" id="CHEBI:57856"/>
        <dbReference type="ChEBI" id="CHEBI:59789"/>
        <dbReference type="ChEBI" id="CHEBI:90615"/>
        <dbReference type="ChEBI" id="CHEBI:90616"/>
        <dbReference type="EC" id="2.1.1.72"/>
    </reaction>
</comment>
<feature type="domain" description="Type II methyltransferase M.TaqI-like" evidence="6">
    <location>
        <begin position="361"/>
        <end position="592"/>
    </location>
</feature>
<dbReference type="InterPro" id="IPR011639">
    <property type="entry name" value="MethylTrfase_TaqI-like_dom"/>
</dbReference>
<evidence type="ECO:0000256" key="5">
    <source>
        <dbReference type="ARBA" id="ARBA00047942"/>
    </source>
</evidence>
<sequence>MAFDQTTRKRLSDFVNEARRTLEEEFTRQLQNDYGLDPVLGAVTAIDSLRHLNDAQRETARILRDTLAHYCAAEHVETQAGLDRIVREQAFTVLNRLAALRMAEARGLLIESVGNGYQAKGFQLYARLAGTGLGETGDAYRVYLFSVFDELAQDLPSLFDRYSPQGRLFPREAALLGVLALINDPEIEPLWAEDETIGWIYQYFNSKEERKAMRDASQAPRNSRELAVRNQFFTPRYVVEFLVDNTLGRLWFNATSGQTALRERCQYLLVKPDEQRQATARLRDPRTLKLLDPACGSMHFGLYAFDLFLEIYREAWAWEQQHGPGSLDVSTQPETDLKPLCQTYLDEAAFLRDVPRLIIENNIYGVDIDPRAAQIATLALWLRAQRAWHEARIPAKDRPAIGRGHVLAAVAPPAERELHQQIAAVLDHLDAELFDKTLQLLKGLPELGVLLQVERELPHLIREVYGEHGPMFKEADMEQWRKAEGRLRKALTEFAQAAKSTYQGRLFVQDALHGLRLVDLARETFDVVVMNPPFGEAAERARDYQKQTYPNSHQDIFQCFVERALEITRTSGMVGVLSARTGFFMGDSESWRTEVVWKNQLLLFADLGLGVLDDALVEAAAYVIQHGVGEDHRIVASRHLATRDKETSLLKANQEIQKPVADRRDVFVIPQDVIQRIPGNVFAYWAPVVFLDRFQVAESFQENVATVRQGLATADDFRFVRLAWEVPPAAIGTEQRWRRFSKGGEYSPPYDDIHLLVDWGVDGEQIKASVCQKYPYLNGNWSFVVKNSDLYFQAGATYTVRTASAFAAKVLPAGCIFSHNAQSWFIDDRKLLQRSIVYFLSRVSQAYLELAVGGGDIATSGSAARRYTTKVVNSIPASVISNLAYDGFDEDCDSLFRLVAYDQSLDETTCFFAGYSLSNVKNLSEAAHRITAVRQRLVTEALRASFRIDTAVTQAWNLSQAEIEYVRAEVGPHLCEYGDEASVDDVSSLWTLPVDQLIRRGVEQDGASRWLTKKSYFVDRKTELICHLLRCSPESVERAVSTLAIDKRQMAERVVSYAVGMAFGRWTEDEVDRGPLDHFVSNPFDELPRVPPAAQRSKSGKSILVSDTGHSRAIIAAVQNALASMWPSNAGGIEGEILEALGCDLDQYFERGFFPAHIAQYGKSRRTAPIYWPLSTASGSYVLWIYYAALSSQTLYTAINDFVEPKLKQVSEATVQLRNKGAGRSRAEEKQFEELQAFELELIELRDTLLKLAPTYKPNHDDGVQISAAPLWPLFRHKPWQKVLKDTWEKLKKGEYDWAHLAMNYWPERVREKCKTDKSLAIAHGLEEIYEEPEAKPKKTRGRKKGG</sequence>
<dbReference type="InterPro" id="IPR002052">
    <property type="entry name" value="DNA_methylase_N6_adenine_CS"/>
</dbReference>
<keyword evidence="2 7" id="KW-0489">Methyltransferase</keyword>
<dbReference type="GO" id="GO:0009007">
    <property type="term" value="F:site-specific DNA-methyltransferase (adenine-specific) activity"/>
    <property type="evidence" value="ECO:0007669"/>
    <property type="project" value="UniProtKB-EC"/>
</dbReference>
<dbReference type="SUPFAM" id="SSF53335">
    <property type="entry name" value="S-adenosyl-L-methionine-dependent methyltransferases"/>
    <property type="match status" value="1"/>
</dbReference>
<dbReference type="RefSeq" id="WP_341370274.1">
    <property type="nucleotide sequence ID" value="NZ_JBBPCO010000004.1"/>
</dbReference>
<proteinExistence type="predicted"/>
<dbReference type="Gene3D" id="3.40.50.150">
    <property type="entry name" value="Vaccinia Virus protein VP39"/>
    <property type="match status" value="2"/>
</dbReference>